<dbReference type="SUPFAM" id="SSF51126">
    <property type="entry name" value="Pectin lyase-like"/>
    <property type="match status" value="1"/>
</dbReference>
<dbReference type="InterPro" id="IPR011050">
    <property type="entry name" value="Pectin_lyase_fold/virulence"/>
</dbReference>
<evidence type="ECO:0000313" key="2">
    <source>
        <dbReference type="Proteomes" id="UP000177445"/>
    </source>
</evidence>
<reference evidence="1 2" key="1">
    <citation type="submission" date="2016-10" db="EMBL/GenBank/DDBJ databases">
        <title>Marinobacter salinus sp. nov., a moderately halophilic bacterium isolated from a tidal flat environment.</title>
        <authorList>
            <person name="Park S.-J."/>
        </authorList>
    </citation>
    <scope>NUCLEOTIDE SEQUENCE [LARGE SCALE GENOMIC DNA]</scope>
    <source>
        <strain evidence="1 2">Hb8</strain>
    </source>
</reference>
<dbReference type="AlphaFoldDB" id="A0A1D9GLZ0"/>
<gene>
    <name evidence="1" type="ORF">BKP64_11030</name>
</gene>
<dbReference type="EMBL" id="CP017715">
    <property type="protein sequence ID" value="AOY88662.1"/>
    <property type="molecule type" value="Genomic_DNA"/>
</dbReference>
<dbReference type="InterPro" id="IPR012334">
    <property type="entry name" value="Pectin_lyas_fold"/>
</dbReference>
<organism evidence="1 2">
    <name type="scientific">Marinobacter salinus</name>
    <dbReference type="NCBI Taxonomy" id="1874317"/>
    <lineage>
        <taxon>Bacteria</taxon>
        <taxon>Pseudomonadati</taxon>
        <taxon>Pseudomonadota</taxon>
        <taxon>Gammaproteobacteria</taxon>
        <taxon>Pseudomonadales</taxon>
        <taxon>Marinobacteraceae</taxon>
        <taxon>Marinobacter</taxon>
    </lineage>
</organism>
<evidence type="ECO:0000313" key="1">
    <source>
        <dbReference type="EMBL" id="AOY88662.1"/>
    </source>
</evidence>
<accession>A0A1D9GLZ0</accession>
<name>A0A1D9GLZ0_9GAMM</name>
<sequence>MTKYNTGNPVGSADPRDLYDNAENTDVWVLSKEKEMAPDRLGVQRKTWHGMEKAFDDFLASSGYQNMGTYGAGIEFTAYNQTVFVGGTAWRLAASTGLPYTTTGAGMPEGGAFVDIGDAVLRQELAGDPADGLGASLVNGSVIWVSSVAEMKAYNVPANTQFNLEAAGLSGMFVFRAGNYASEVTADPFGAFYIARAGDPTGGSGVFERIDKAVVHQSWFGIVDNPLIDIDQTARVKSFWDLAATQSMGVAWDMTVGIADKLNTPSNLNLLCKNVTLKVRTDFDGGTGFREAISSENASDVQVEGLRLDGNESALGGLTPVFVGDPVRGFAVIGGCDNVTFRSCRADNVQANAFIHFSGGAYTQSKNVIFDNCVSENSGLGFGQEIVQGTVVTPEGPGYTEYRNCRAILCNYGLYVAGGEFKVIGGYYQAKRLRALVVYTGDGHAVTKGDIQSATFRMTPETGNNPCAEFKCINEQSTAPNYEAQQDLDVTLSGVCKFIQDEPTGINLKIKEGCNVKCTGPVLIGGVSCIRTEQSSLTGGPYRPGVIVFDAPKFRDFQTDGIRADMEISLTDPVFSSPAGVSAAGVELVTGGVVRMKRPTFGAATDATTLDKGVTTTASGTRAIVTEAKPENVTTLFSVTVANAALWDVEKTEGGSAFDRNIIYGSGSPEGVVAAALGRVYVDTDGGAGTTLYVKESVNLGSTGWVAK</sequence>
<dbReference type="KEGG" id="msq:BKP64_11030"/>
<dbReference type="Proteomes" id="UP000177445">
    <property type="component" value="Chromosome"/>
</dbReference>
<dbReference type="OrthoDB" id="6174659at2"/>
<dbReference type="STRING" id="1874317.BKP64_11030"/>
<dbReference type="RefSeq" id="WP_070969816.1">
    <property type="nucleotide sequence ID" value="NZ_CP017715.1"/>
</dbReference>
<proteinExistence type="predicted"/>
<keyword evidence="2" id="KW-1185">Reference proteome</keyword>
<dbReference type="Gene3D" id="2.160.20.10">
    <property type="entry name" value="Single-stranded right-handed beta-helix, Pectin lyase-like"/>
    <property type="match status" value="1"/>
</dbReference>
<protein>
    <submittedName>
        <fullName evidence="1">Uncharacterized protein</fullName>
    </submittedName>
</protein>